<name>D8U1N2_VOLCA</name>
<dbReference type="GeneID" id="9627485"/>
<gene>
    <name evidence="2" type="ORF">VOLCADRAFT_93240</name>
</gene>
<evidence type="ECO:0000256" key="1">
    <source>
        <dbReference type="SAM" id="MobiDB-lite"/>
    </source>
</evidence>
<dbReference type="OrthoDB" id="545801at2759"/>
<evidence type="ECO:0008006" key="4">
    <source>
        <dbReference type="Google" id="ProtNLM"/>
    </source>
</evidence>
<proteinExistence type="predicted"/>
<dbReference type="KEGG" id="vcn:VOLCADRAFT_93240"/>
<dbReference type="InParanoid" id="D8U1N2"/>
<keyword evidence="3" id="KW-1185">Reference proteome</keyword>
<dbReference type="AlphaFoldDB" id="D8U1N2"/>
<evidence type="ECO:0000313" key="3">
    <source>
        <dbReference type="Proteomes" id="UP000001058"/>
    </source>
</evidence>
<reference evidence="2 3" key="1">
    <citation type="journal article" date="2010" name="Science">
        <title>Genomic analysis of organismal complexity in the multicellular green alga Volvox carteri.</title>
        <authorList>
            <person name="Prochnik S.E."/>
            <person name="Umen J."/>
            <person name="Nedelcu A.M."/>
            <person name="Hallmann A."/>
            <person name="Miller S.M."/>
            <person name="Nishii I."/>
            <person name="Ferris P."/>
            <person name="Kuo A."/>
            <person name="Mitros T."/>
            <person name="Fritz-Laylin L.K."/>
            <person name="Hellsten U."/>
            <person name="Chapman J."/>
            <person name="Simakov O."/>
            <person name="Rensing S.A."/>
            <person name="Terry A."/>
            <person name="Pangilinan J."/>
            <person name="Kapitonov V."/>
            <person name="Jurka J."/>
            <person name="Salamov A."/>
            <person name="Shapiro H."/>
            <person name="Schmutz J."/>
            <person name="Grimwood J."/>
            <person name="Lindquist E."/>
            <person name="Lucas S."/>
            <person name="Grigoriev I.V."/>
            <person name="Schmitt R."/>
            <person name="Kirk D."/>
            <person name="Rokhsar D.S."/>
        </authorList>
    </citation>
    <scope>NUCLEOTIDE SEQUENCE [LARGE SCALE GENOMIC DNA]</scope>
    <source>
        <strain evidence="3">f. Nagariensis / Eve</strain>
    </source>
</reference>
<organism evidence="3">
    <name type="scientific">Volvox carteri f. nagariensis</name>
    <dbReference type="NCBI Taxonomy" id="3068"/>
    <lineage>
        <taxon>Eukaryota</taxon>
        <taxon>Viridiplantae</taxon>
        <taxon>Chlorophyta</taxon>
        <taxon>core chlorophytes</taxon>
        <taxon>Chlorophyceae</taxon>
        <taxon>CS clade</taxon>
        <taxon>Chlamydomonadales</taxon>
        <taxon>Volvocaceae</taxon>
        <taxon>Volvox</taxon>
    </lineage>
</organism>
<accession>D8U1N2</accession>
<sequence length="388" mass="40713">MPPRPKGHSAVSAVSGPHGGQASIRKAYEALGVQHFYASHGSHYTNPHEAQIFAAVAQLLDAIPPAVWLGMHDLEPDVAADDDDQDDSDDEGCRNADKAYGLGGGWLGPAAAGGMAMAVGVPEVMPPVPLRVLDLACGSGEATAAITDWNQRHPLTAAAAPAAVTGFLPPGQHKGQQPHQGVQGRGQRRSQSTAATVPVLLPYDLHITACDPYTGAAYEQRTGRAALRWSFEDIADGCLADWEPADIQTAAAVVMPPPSSSSETAHSGGHSDSVDLVVPPPPILLSPPQRLSPGGPHFDLVVCSFALHLCDPSRLYGTCTALSLAARWLAVLAPHKRPVLGPDLGWRLVAVRRVERTHLRLYRSLRVAHPVVAETEPEAGLSAAGPAV</sequence>
<feature type="compositionally biased region" description="Acidic residues" evidence="1">
    <location>
        <begin position="77"/>
        <end position="90"/>
    </location>
</feature>
<protein>
    <recommendedName>
        <fullName evidence="4">Methyltransferase domain-containing protein</fullName>
    </recommendedName>
</protein>
<dbReference type="Proteomes" id="UP000001058">
    <property type="component" value="Unassembled WGS sequence"/>
</dbReference>
<feature type="region of interest" description="Disordered" evidence="1">
    <location>
        <begin position="169"/>
        <end position="193"/>
    </location>
</feature>
<feature type="region of interest" description="Disordered" evidence="1">
    <location>
        <begin position="77"/>
        <end position="96"/>
    </location>
</feature>
<dbReference type="RefSeq" id="XP_002952521.1">
    <property type="nucleotide sequence ID" value="XM_002952475.1"/>
</dbReference>
<dbReference type="EMBL" id="GL378351">
    <property type="protein sequence ID" value="EFJ46368.1"/>
    <property type="molecule type" value="Genomic_DNA"/>
</dbReference>
<feature type="compositionally biased region" description="Low complexity" evidence="1">
    <location>
        <begin position="169"/>
        <end position="182"/>
    </location>
</feature>
<evidence type="ECO:0000313" key="2">
    <source>
        <dbReference type="EMBL" id="EFJ46368.1"/>
    </source>
</evidence>